<keyword evidence="4" id="KW-0539">Nucleus</keyword>
<evidence type="ECO:0000313" key="7">
    <source>
        <dbReference type="Proteomes" id="UP000054845"/>
    </source>
</evidence>
<feature type="region of interest" description="Disordered" evidence="5">
    <location>
        <begin position="345"/>
        <end position="424"/>
    </location>
</feature>
<keyword evidence="3" id="KW-0804">Transcription</keyword>
<evidence type="ECO:0000256" key="5">
    <source>
        <dbReference type="SAM" id="MobiDB-lite"/>
    </source>
</evidence>
<dbReference type="Pfam" id="PF12767">
    <property type="entry name" value="SAGA-Tad1"/>
    <property type="match status" value="1"/>
</dbReference>
<feature type="compositionally biased region" description="Basic and acidic residues" evidence="5">
    <location>
        <begin position="24"/>
        <end position="45"/>
    </location>
</feature>
<dbReference type="InterPro" id="IPR024738">
    <property type="entry name" value="Hfi1/Tada1"/>
</dbReference>
<dbReference type="PANTHER" id="PTHR21277">
    <property type="entry name" value="TRANSCRIPTIONAL ADAPTER 1"/>
    <property type="match status" value="1"/>
</dbReference>
<feature type="region of interest" description="Disordered" evidence="5">
    <location>
        <begin position="1"/>
        <end position="59"/>
    </location>
</feature>
<protein>
    <submittedName>
        <fullName evidence="6">TRANSCRIPTIONAL ADAPTER 1</fullName>
    </submittedName>
</protein>
<feature type="compositionally biased region" description="Low complexity" evidence="5">
    <location>
        <begin position="388"/>
        <end position="398"/>
    </location>
</feature>
<dbReference type="Proteomes" id="UP000054845">
    <property type="component" value="Unassembled WGS sequence"/>
</dbReference>
<dbReference type="PANTHER" id="PTHR21277:SF5">
    <property type="entry name" value="TRANSCRIPTIONAL ADAPTER 1"/>
    <property type="match status" value="1"/>
</dbReference>
<dbReference type="OrthoDB" id="10264870at2759"/>
<feature type="region of interest" description="Disordered" evidence="5">
    <location>
        <begin position="450"/>
        <end position="471"/>
    </location>
</feature>
<dbReference type="STRING" id="401625.A0A0P1BEG2"/>
<reference evidence="6 7" key="1">
    <citation type="submission" date="2014-09" db="EMBL/GenBank/DDBJ databases">
        <authorList>
            <person name="Magalhaes I.L.F."/>
            <person name="Oliveira U."/>
            <person name="Santos F.R."/>
            <person name="Vidigal T.H.D.A."/>
            <person name="Brescovit A.D."/>
            <person name="Santos A.J."/>
        </authorList>
    </citation>
    <scope>NUCLEOTIDE SEQUENCE [LARGE SCALE GENOMIC DNA]</scope>
</reference>
<comment type="subcellular location">
    <subcellularLocation>
        <location evidence="1">Nucleus</location>
    </subcellularLocation>
</comment>
<feature type="compositionally biased region" description="Basic and acidic residues" evidence="5">
    <location>
        <begin position="213"/>
        <end position="235"/>
    </location>
</feature>
<evidence type="ECO:0000313" key="6">
    <source>
        <dbReference type="EMBL" id="CEH14263.1"/>
    </source>
</evidence>
<dbReference type="GO" id="GO:0005634">
    <property type="term" value="C:nucleus"/>
    <property type="evidence" value="ECO:0007669"/>
    <property type="project" value="UniProtKB-SubCell"/>
</dbReference>
<dbReference type="GO" id="GO:0000124">
    <property type="term" value="C:SAGA complex"/>
    <property type="evidence" value="ECO:0007669"/>
    <property type="project" value="UniProtKB-ARBA"/>
</dbReference>
<feature type="compositionally biased region" description="Basic and acidic residues" evidence="5">
    <location>
        <begin position="648"/>
        <end position="658"/>
    </location>
</feature>
<evidence type="ECO:0000256" key="2">
    <source>
        <dbReference type="ARBA" id="ARBA00023015"/>
    </source>
</evidence>
<organism evidence="6 7">
    <name type="scientific">Ceraceosorus bombacis</name>
    <dbReference type="NCBI Taxonomy" id="401625"/>
    <lineage>
        <taxon>Eukaryota</taxon>
        <taxon>Fungi</taxon>
        <taxon>Dikarya</taxon>
        <taxon>Basidiomycota</taxon>
        <taxon>Ustilaginomycotina</taxon>
        <taxon>Exobasidiomycetes</taxon>
        <taxon>Ceraceosorales</taxon>
        <taxon>Ceraceosoraceae</taxon>
        <taxon>Ceraceosorus</taxon>
    </lineage>
</organism>
<feature type="region of interest" description="Disordered" evidence="5">
    <location>
        <begin position="131"/>
        <end position="169"/>
    </location>
</feature>
<dbReference type="GO" id="GO:0006357">
    <property type="term" value="P:regulation of transcription by RNA polymerase II"/>
    <property type="evidence" value="ECO:0007669"/>
    <property type="project" value="TreeGrafter"/>
</dbReference>
<feature type="compositionally biased region" description="Polar residues" evidence="5">
    <location>
        <begin position="659"/>
        <end position="674"/>
    </location>
</feature>
<feature type="region of interest" description="Disordered" evidence="5">
    <location>
        <begin position="211"/>
        <end position="235"/>
    </location>
</feature>
<dbReference type="EMBL" id="CCYA01000240">
    <property type="protein sequence ID" value="CEH14263.1"/>
    <property type="molecule type" value="Genomic_DNA"/>
</dbReference>
<feature type="region of interest" description="Disordered" evidence="5">
    <location>
        <begin position="621"/>
        <end position="691"/>
    </location>
</feature>
<evidence type="ECO:0000256" key="3">
    <source>
        <dbReference type="ARBA" id="ARBA00023163"/>
    </source>
</evidence>
<name>A0A0P1BEG2_9BASI</name>
<evidence type="ECO:0000256" key="1">
    <source>
        <dbReference type="ARBA" id="ARBA00004123"/>
    </source>
</evidence>
<dbReference type="AlphaFoldDB" id="A0A0P1BEG2"/>
<accession>A0A0P1BEG2</accession>
<proteinExistence type="predicted"/>
<keyword evidence="7" id="KW-1185">Reference proteome</keyword>
<evidence type="ECO:0000256" key="4">
    <source>
        <dbReference type="ARBA" id="ARBA00023242"/>
    </source>
</evidence>
<sequence>MSVSEPQPRPSAEPKVRYGSSKGIVERASRPDLATERSQVRDGARDAAPPTRRPQRVDTQALKAKLAAALGSHGAEYWAALLDFFSGRIDRNEFENVARRCLQSEQVDLHNSLLMGILYNASSDVPLPSASKRSYASGARNGGSMHTLDGATRNLSTSDESEDEVSTVPRKRLRAMVAGLSKKDRARLKSAGRPPARPAVSSALGWAGAGADMLERKRKEEERRRTREEKRRVREADTQIGGREWRADAVQDEIAVAEARDTGSLTATVQQAVNRALVAPLCTEAKELPDMEGLHDAMTLAAVKSGVGGGAAPRAAALLLTALHGHLQNVASGLIGAVRSDRAGGIRTSGHAPAAATARAHARDGVEAASTTHQSARSARGASDGREATSNTNAGSTTARERSGYGAYLAPPSPRLPLRNVPSNLSSRTASTALAASSAADNSAVSFVSTAPTSHAADGRSEADDDDEMEVDEDRVGSANMVRKYSNASSGSAKSVENALSAAHPSNLRLRDLAFMLQLTPQVSVETLGQGAAARLLNADSLDVSHDDHDDSGIAWTNGGLARLPAEEGYDELMSDALRQAATSKLSDSRVLYGSGAGSKSPRAKYVVDSSSTYRLFHRPDVVENHATRPGSKRSKGSHFAVQQASWQDEKRDEDSNVPRRSSTASGADRQGSTSAGGASGDDARRRMTDPMFDVVDAVRLLGPFAD</sequence>
<dbReference type="GO" id="GO:0003713">
    <property type="term" value="F:transcription coactivator activity"/>
    <property type="evidence" value="ECO:0007669"/>
    <property type="project" value="TreeGrafter"/>
</dbReference>
<keyword evidence="2" id="KW-0805">Transcription regulation</keyword>